<dbReference type="InterPro" id="IPR036255">
    <property type="entry name" value="YgfB-like_sf"/>
</dbReference>
<dbReference type="SUPFAM" id="SSF101327">
    <property type="entry name" value="YgfB-like"/>
    <property type="match status" value="1"/>
</dbReference>
<accession>A0AAC8XM85</accession>
<gene>
    <name evidence="2" type="ORF">AV942_15640</name>
</gene>
<protein>
    <recommendedName>
        <fullName evidence="4">YecA family protein</fullName>
    </recommendedName>
</protein>
<feature type="region of interest" description="Disordered" evidence="1">
    <location>
        <begin position="140"/>
        <end position="160"/>
    </location>
</feature>
<reference evidence="2 3" key="1">
    <citation type="submission" date="2015-12" db="EMBL/GenBank/DDBJ databases">
        <title>Intraspecies pangenome expansion in the marine bacterium Alteromonas.</title>
        <authorList>
            <person name="Lopez-Perez M."/>
            <person name="Rodriguez-Valera F."/>
        </authorList>
    </citation>
    <scope>NUCLEOTIDE SEQUENCE [LARGE SCALE GENOMIC DNA]</scope>
    <source>
        <strain evidence="2 3">UM8</strain>
    </source>
</reference>
<dbReference type="Pfam" id="PF03695">
    <property type="entry name" value="UPF0149"/>
    <property type="match status" value="1"/>
</dbReference>
<evidence type="ECO:0000313" key="3">
    <source>
        <dbReference type="Proteomes" id="UP000061468"/>
    </source>
</evidence>
<dbReference type="InterPro" id="IPR011978">
    <property type="entry name" value="YgfB-like"/>
</dbReference>
<evidence type="ECO:0000313" key="2">
    <source>
        <dbReference type="EMBL" id="AMJ79621.1"/>
    </source>
</evidence>
<organism evidence="2 3">
    <name type="scientific">Alteromonas mediterranea</name>
    <dbReference type="NCBI Taxonomy" id="314275"/>
    <lineage>
        <taxon>Bacteria</taxon>
        <taxon>Pseudomonadati</taxon>
        <taxon>Pseudomonadota</taxon>
        <taxon>Gammaproteobacteria</taxon>
        <taxon>Alteromonadales</taxon>
        <taxon>Alteromonadaceae</taxon>
        <taxon>Alteromonas/Salinimonas group</taxon>
        <taxon>Alteromonas</taxon>
    </lineage>
</organism>
<dbReference type="RefSeq" id="WP_015067914.1">
    <property type="nucleotide sequence ID" value="NZ_CAXGIV010000021.1"/>
</dbReference>
<dbReference type="EMBL" id="CP013928">
    <property type="protein sequence ID" value="AMJ79621.1"/>
    <property type="molecule type" value="Genomic_DNA"/>
</dbReference>
<proteinExistence type="predicted"/>
<evidence type="ECO:0008006" key="4">
    <source>
        <dbReference type="Google" id="ProtNLM"/>
    </source>
</evidence>
<dbReference type="Proteomes" id="UP000061468">
    <property type="component" value="Chromosome"/>
</dbReference>
<evidence type="ECO:0000256" key="1">
    <source>
        <dbReference type="SAM" id="MobiDB-lite"/>
    </source>
</evidence>
<name>A0AAC8XM85_9ALTE</name>
<sequence>MVNDGFPINTISDIVSLPSLREVLPSPHHIDGMIFAVASAPEIPMPEQWMPWLIQSSNSQLVDKDVDKLADALMNGLRAHLDFMRQEKSPLPCELLKTLEIEGSAYPSPALENWLNGLLQVHKQLEPVWEDAWQHLEKNSTASKEVPPDDKPASSEQAEPAEARLSRCLKLFSTLANVELALSYRNEKQAKELKGNMGLLVKQLPSVLADYTNLSGELASSLPNQFEMYTKITE</sequence>
<dbReference type="AlphaFoldDB" id="A0AAC8XM85"/>